<evidence type="ECO:0000313" key="7">
    <source>
        <dbReference type="Proteomes" id="UP001152799"/>
    </source>
</evidence>
<dbReference type="InterPro" id="IPR003656">
    <property type="entry name" value="Znf_BED"/>
</dbReference>
<keyword evidence="1" id="KW-0479">Metal-binding</keyword>
<dbReference type="SUPFAM" id="SSF57667">
    <property type="entry name" value="beta-beta-alpha zinc fingers"/>
    <property type="match status" value="1"/>
</dbReference>
<feature type="compositionally biased region" description="Polar residues" evidence="4">
    <location>
        <begin position="179"/>
        <end position="198"/>
    </location>
</feature>
<name>A0A9N9MJK4_9CUCU</name>
<evidence type="ECO:0000256" key="4">
    <source>
        <dbReference type="SAM" id="MobiDB-lite"/>
    </source>
</evidence>
<dbReference type="InterPro" id="IPR036236">
    <property type="entry name" value="Znf_C2H2_sf"/>
</dbReference>
<dbReference type="SMART" id="SM00614">
    <property type="entry name" value="ZnF_BED"/>
    <property type="match status" value="1"/>
</dbReference>
<dbReference type="SUPFAM" id="SSF52980">
    <property type="entry name" value="Restriction endonuclease-like"/>
    <property type="match status" value="1"/>
</dbReference>
<dbReference type="EMBL" id="OU892290">
    <property type="protein sequence ID" value="CAG9763629.1"/>
    <property type="molecule type" value="Genomic_DNA"/>
</dbReference>
<reference evidence="6" key="1">
    <citation type="submission" date="2022-01" db="EMBL/GenBank/DDBJ databases">
        <authorList>
            <person name="King R."/>
        </authorList>
    </citation>
    <scope>NUCLEOTIDE SEQUENCE</scope>
</reference>
<gene>
    <name evidence="6" type="ORF">CEUTPL_LOCUS4287</name>
</gene>
<feature type="compositionally biased region" description="Basic and acidic residues" evidence="4">
    <location>
        <begin position="153"/>
        <end position="166"/>
    </location>
</feature>
<feature type="region of interest" description="Disordered" evidence="4">
    <location>
        <begin position="138"/>
        <end position="198"/>
    </location>
</feature>
<evidence type="ECO:0000256" key="1">
    <source>
        <dbReference type="ARBA" id="ARBA00022723"/>
    </source>
</evidence>
<keyword evidence="7" id="KW-1185">Reference proteome</keyword>
<keyword evidence="2" id="KW-0863">Zinc-finger</keyword>
<dbReference type="Gene3D" id="3.90.320.10">
    <property type="match status" value="1"/>
</dbReference>
<feature type="domain" description="BED-type" evidence="5">
    <location>
        <begin position="110"/>
        <end position="141"/>
    </location>
</feature>
<dbReference type="GO" id="GO:0003677">
    <property type="term" value="F:DNA binding"/>
    <property type="evidence" value="ECO:0007669"/>
    <property type="project" value="InterPro"/>
</dbReference>
<dbReference type="GO" id="GO:0008270">
    <property type="term" value="F:zinc ion binding"/>
    <property type="evidence" value="ECO:0007669"/>
    <property type="project" value="UniProtKB-KW"/>
</dbReference>
<evidence type="ECO:0000259" key="5">
    <source>
        <dbReference type="Pfam" id="PF02892"/>
    </source>
</evidence>
<dbReference type="PANTHER" id="PTHR39953:SF1">
    <property type="entry name" value="RE54151P"/>
    <property type="match status" value="1"/>
</dbReference>
<dbReference type="GO" id="GO:0006281">
    <property type="term" value="P:DNA repair"/>
    <property type="evidence" value="ECO:0007669"/>
    <property type="project" value="UniProtKB-ARBA"/>
</dbReference>
<evidence type="ECO:0000313" key="6">
    <source>
        <dbReference type="EMBL" id="CAG9763629.1"/>
    </source>
</evidence>
<evidence type="ECO:0000256" key="2">
    <source>
        <dbReference type="ARBA" id="ARBA00022771"/>
    </source>
</evidence>
<keyword evidence="3" id="KW-0862">Zinc</keyword>
<organism evidence="6 7">
    <name type="scientific">Ceutorhynchus assimilis</name>
    <name type="common">cabbage seed weevil</name>
    <dbReference type="NCBI Taxonomy" id="467358"/>
    <lineage>
        <taxon>Eukaryota</taxon>
        <taxon>Metazoa</taxon>
        <taxon>Ecdysozoa</taxon>
        <taxon>Arthropoda</taxon>
        <taxon>Hexapoda</taxon>
        <taxon>Insecta</taxon>
        <taxon>Pterygota</taxon>
        <taxon>Neoptera</taxon>
        <taxon>Endopterygota</taxon>
        <taxon>Coleoptera</taxon>
        <taxon>Polyphaga</taxon>
        <taxon>Cucujiformia</taxon>
        <taxon>Curculionidae</taxon>
        <taxon>Ceutorhynchinae</taxon>
        <taxon>Ceutorhynchus</taxon>
    </lineage>
</organism>
<accession>A0A9N9MJK4</accession>
<dbReference type="PANTHER" id="PTHR39953">
    <property type="entry name" value="RE54151P"/>
    <property type="match status" value="1"/>
</dbReference>
<dbReference type="InterPro" id="IPR011335">
    <property type="entry name" value="Restrct_endonuc-II-like"/>
</dbReference>
<proteinExistence type="predicted"/>
<protein>
    <recommendedName>
        <fullName evidence="5">BED-type domain-containing protein</fullName>
    </recommendedName>
</protein>
<dbReference type="Proteomes" id="UP001152799">
    <property type="component" value="Chromosome 14"/>
</dbReference>
<evidence type="ECO:0000256" key="3">
    <source>
        <dbReference type="ARBA" id="ARBA00022833"/>
    </source>
</evidence>
<sequence length="198" mass="21963">MATVGQVSNERWYLARKYRLAANKFGLIISACKRNRYPESLFETLFGSYNLDGIKSIQWGRHHEKDGLNYLKENHQLEVKPTGIWLTCSGLLGASPDGLVGDDAIVEEVDDNYATCNLCTTKLSYKTSTTNLKRHLQIKHPTVSLSHGSSTTNRHEVTEETVEREPSTNSDNDNNNTTAISVLSTSQGQNANTTSSNP</sequence>
<dbReference type="InterPro" id="IPR011604">
    <property type="entry name" value="PDDEXK-like_dom_sf"/>
</dbReference>
<dbReference type="OrthoDB" id="6108535at2759"/>
<feature type="compositionally biased region" description="Low complexity" evidence="4">
    <location>
        <begin position="167"/>
        <end position="178"/>
    </location>
</feature>
<dbReference type="Pfam" id="PF02892">
    <property type="entry name" value="zf-BED"/>
    <property type="match status" value="1"/>
</dbReference>
<dbReference type="AlphaFoldDB" id="A0A9N9MJK4"/>